<proteinExistence type="predicted"/>
<dbReference type="RefSeq" id="WP_011122746.1">
    <property type="nucleotide sequence ID" value="NC_005027.1"/>
</dbReference>
<dbReference type="EMBL" id="BX294151">
    <property type="protein sequence ID" value="CAD78862.1"/>
    <property type="molecule type" value="Genomic_DNA"/>
</dbReference>
<reference evidence="2 3" key="1">
    <citation type="journal article" date="2003" name="Proc. Natl. Acad. Sci. U.S.A.">
        <title>Complete genome sequence of the marine planctomycete Pirellula sp. strain 1.</title>
        <authorList>
            <person name="Gloeckner F.O."/>
            <person name="Kube M."/>
            <person name="Bauer M."/>
            <person name="Teeling H."/>
            <person name="Lombardot T."/>
            <person name="Ludwig W."/>
            <person name="Gade D."/>
            <person name="Beck A."/>
            <person name="Borzym K."/>
            <person name="Heitmann K."/>
            <person name="Rabus R."/>
            <person name="Schlesner H."/>
            <person name="Amann R."/>
            <person name="Reinhardt R."/>
        </authorList>
    </citation>
    <scope>NUCLEOTIDE SEQUENCE [LARGE SCALE GENOMIC DNA]</scope>
    <source>
        <strain evidence="3">DSM 10527 / NCIMB 13988 / SH1</strain>
    </source>
</reference>
<dbReference type="GO" id="GO:0016491">
    <property type="term" value="F:oxidoreductase activity"/>
    <property type="evidence" value="ECO:0007669"/>
    <property type="project" value="UniProtKB-ARBA"/>
</dbReference>
<gene>
    <name evidence="2" type="ordered locus">RB10397</name>
</gene>
<dbReference type="KEGG" id="rba:RB10397"/>
<feature type="compositionally biased region" description="Basic and acidic residues" evidence="1">
    <location>
        <begin position="172"/>
        <end position="189"/>
    </location>
</feature>
<feature type="region of interest" description="Disordered" evidence="1">
    <location>
        <begin position="169"/>
        <end position="199"/>
    </location>
</feature>
<dbReference type="InParanoid" id="Q7UF21"/>
<accession>Q7UF21</accession>
<evidence type="ECO:0000313" key="3">
    <source>
        <dbReference type="Proteomes" id="UP000001025"/>
    </source>
</evidence>
<dbReference type="HOGENOM" id="CLU_885288_0_0_0"/>
<dbReference type="Proteomes" id="UP000001025">
    <property type="component" value="Chromosome"/>
</dbReference>
<sequence>MPPSMDEKIEPVLAVVGHPVAGNPTQFALESALEQANVDCRVLSFDLDAKQLPIALNGMHAMSFRGVWIDASCRGQISKDSNTADNLHITGMDQSSPVEALRSAPESNSADEPRSNWNAISVREKTWTQLVRDQLERGGFSVQQVLIISTDADVRKQLSQKLVAKNQLAATESKHATASDKDISTKESDPDCPSGAEPQLESALDRVVMVTSPDEITTTSLANVWLAVDGPASEIIDAFRSSTTPPGTVLVDLTENWDTNDISEWERCKMDAGSNCITRWDIHAACLAKVVPQWLGAEVQVDVLREAMEEYLSV</sequence>
<dbReference type="OrthoDB" id="9792692at2"/>
<evidence type="ECO:0000313" key="2">
    <source>
        <dbReference type="EMBL" id="CAD78862.1"/>
    </source>
</evidence>
<feature type="compositionally biased region" description="Polar residues" evidence="1">
    <location>
        <begin position="105"/>
        <end position="117"/>
    </location>
</feature>
<dbReference type="PATRIC" id="fig|243090.15.peg.5029"/>
<dbReference type="SUPFAM" id="SSF53223">
    <property type="entry name" value="Aminoacid dehydrogenase-like, N-terminal domain"/>
    <property type="match status" value="1"/>
</dbReference>
<evidence type="ECO:0000256" key="1">
    <source>
        <dbReference type="SAM" id="MobiDB-lite"/>
    </source>
</evidence>
<name>Q7UF21_RHOBA</name>
<keyword evidence="3" id="KW-1185">Reference proteome</keyword>
<protein>
    <recommendedName>
        <fullName evidence="4">Shikimate 5-dehydrogenase</fullName>
    </recommendedName>
</protein>
<evidence type="ECO:0008006" key="4">
    <source>
        <dbReference type="Google" id="ProtNLM"/>
    </source>
</evidence>
<dbReference type="STRING" id="243090.RB10397"/>
<feature type="region of interest" description="Disordered" evidence="1">
    <location>
        <begin position="94"/>
        <end position="117"/>
    </location>
</feature>
<dbReference type="AlphaFoldDB" id="Q7UF21"/>
<dbReference type="EnsemblBacteria" id="CAD78862">
    <property type="protein sequence ID" value="CAD78862"/>
    <property type="gene ID" value="RB10397"/>
</dbReference>
<organism evidence="2 3">
    <name type="scientific">Rhodopirellula baltica (strain DSM 10527 / NCIMB 13988 / SH1)</name>
    <dbReference type="NCBI Taxonomy" id="243090"/>
    <lineage>
        <taxon>Bacteria</taxon>
        <taxon>Pseudomonadati</taxon>
        <taxon>Planctomycetota</taxon>
        <taxon>Planctomycetia</taxon>
        <taxon>Pirellulales</taxon>
        <taxon>Pirellulaceae</taxon>
        <taxon>Rhodopirellula</taxon>
    </lineage>
</organism>
<dbReference type="InterPro" id="IPR046346">
    <property type="entry name" value="Aminoacid_DH-like_N_sf"/>
</dbReference>